<dbReference type="Proteomes" id="UP001176521">
    <property type="component" value="Unassembled WGS sequence"/>
</dbReference>
<evidence type="ECO:0000256" key="2">
    <source>
        <dbReference type="SAM" id="SignalP"/>
    </source>
</evidence>
<feature type="compositionally biased region" description="Low complexity" evidence="1">
    <location>
        <begin position="221"/>
        <end position="230"/>
    </location>
</feature>
<gene>
    <name evidence="3" type="ORF">OC842_000581</name>
</gene>
<name>A0AAN6GLI4_9BASI</name>
<dbReference type="EMBL" id="JAPDMQ010000017">
    <property type="protein sequence ID" value="KAK0540189.1"/>
    <property type="molecule type" value="Genomic_DNA"/>
</dbReference>
<sequence>MRLTHALTLSLVAATSAVQAQYYNQGWKPGQPAQLPIHGDLGDAAAKLQNSQGQQEKQSGAGWTPPKHNPAAPQPDQENTGIAGLIARFTAKAYPNITFNAAVATLTHTPHLAPLWGKKLSAAELSAQGSTIEDQLGVPRSSVVSAARGARAVEDSAPWARARMAGGAVEGAGVGSGSSRASALSFEPWVVLISSKHSDATSTRFNTVFNDTVNLIHPPAAGQEAAPAEADSLATMPDEETEDDKRVIEDVLLKNADALKRLRFGHVDYLTEPAVSWHWWIWKVPIVLFITPSSSPERAYDIRFWRLAARPPSKARFLAIISDENKWKQLPIWTSKMAPGGERDHIPERISNVFSYFYVVMEKIPGPVVPIVAAMLAQPLLGWMHKRSARADLN</sequence>
<keyword evidence="4" id="KW-1185">Reference proteome</keyword>
<feature type="compositionally biased region" description="Polar residues" evidence="1">
    <location>
        <begin position="48"/>
        <end position="58"/>
    </location>
</feature>
<organism evidence="3 4">
    <name type="scientific">Tilletia horrida</name>
    <dbReference type="NCBI Taxonomy" id="155126"/>
    <lineage>
        <taxon>Eukaryota</taxon>
        <taxon>Fungi</taxon>
        <taxon>Dikarya</taxon>
        <taxon>Basidiomycota</taxon>
        <taxon>Ustilaginomycotina</taxon>
        <taxon>Exobasidiomycetes</taxon>
        <taxon>Tilletiales</taxon>
        <taxon>Tilletiaceae</taxon>
        <taxon>Tilletia</taxon>
    </lineage>
</organism>
<feature type="region of interest" description="Disordered" evidence="1">
    <location>
        <begin position="48"/>
        <end position="79"/>
    </location>
</feature>
<feature type="chain" id="PRO_5042921586" evidence="2">
    <location>
        <begin position="21"/>
        <end position="394"/>
    </location>
</feature>
<keyword evidence="2" id="KW-0732">Signal</keyword>
<comment type="caution">
    <text evidence="3">The sequence shown here is derived from an EMBL/GenBank/DDBJ whole genome shotgun (WGS) entry which is preliminary data.</text>
</comment>
<evidence type="ECO:0000313" key="3">
    <source>
        <dbReference type="EMBL" id="KAK0540189.1"/>
    </source>
</evidence>
<feature type="region of interest" description="Disordered" evidence="1">
    <location>
        <begin position="221"/>
        <end position="241"/>
    </location>
</feature>
<reference evidence="3" key="1">
    <citation type="journal article" date="2023" name="PhytoFront">
        <title>Draft Genome Resources of Seven Strains of Tilletia horrida, Causal Agent of Kernel Smut of Rice.</title>
        <authorList>
            <person name="Khanal S."/>
            <person name="Antony Babu S."/>
            <person name="Zhou X.G."/>
        </authorList>
    </citation>
    <scope>NUCLEOTIDE SEQUENCE</scope>
    <source>
        <strain evidence="3">TX3</strain>
    </source>
</reference>
<proteinExistence type="predicted"/>
<evidence type="ECO:0000256" key="1">
    <source>
        <dbReference type="SAM" id="MobiDB-lite"/>
    </source>
</evidence>
<protein>
    <submittedName>
        <fullName evidence="3">Uncharacterized protein</fullName>
    </submittedName>
</protein>
<feature type="signal peptide" evidence="2">
    <location>
        <begin position="1"/>
        <end position="20"/>
    </location>
</feature>
<accession>A0AAN6GLI4</accession>
<evidence type="ECO:0000313" key="4">
    <source>
        <dbReference type="Proteomes" id="UP001176521"/>
    </source>
</evidence>
<dbReference type="AlphaFoldDB" id="A0AAN6GLI4"/>